<feature type="compositionally biased region" description="Polar residues" evidence="1">
    <location>
        <begin position="200"/>
        <end position="210"/>
    </location>
</feature>
<gene>
    <name evidence="2" type="ORF">Amon01_000922900</name>
</gene>
<dbReference type="Proteomes" id="UP001165063">
    <property type="component" value="Unassembled WGS sequence"/>
</dbReference>
<comment type="caution">
    <text evidence="2">The sequence shown here is derived from an EMBL/GenBank/DDBJ whole genome shotgun (WGS) entry which is preliminary data.</text>
</comment>
<dbReference type="EMBL" id="BSXU01010100">
    <property type="protein sequence ID" value="GME70927.1"/>
    <property type="molecule type" value="Genomic_DNA"/>
</dbReference>
<feature type="compositionally biased region" description="Polar residues" evidence="1">
    <location>
        <begin position="99"/>
        <end position="115"/>
    </location>
</feature>
<feature type="region of interest" description="Disordered" evidence="1">
    <location>
        <begin position="23"/>
        <end position="227"/>
    </location>
</feature>
<evidence type="ECO:0000313" key="2">
    <source>
        <dbReference type="EMBL" id="GME70927.1"/>
    </source>
</evidence>
<dbReference type="AlphaFoldDB" id="A0A9W6T0W1"/>
<protein>
    <submittedName>
        <fullName evidence="2">Unnamed protein product</fullName>
    </submittedName>
</protein>
<feature type="compositionally biased region" description="Polar residues" evidence="1">
    <location>
        <begin position="122"/>
        <end position="137"/>
    </location>
</feature>
<feature type="compositionally biased region" description="Polar residues" evidence="1">
    <location>
        <begin position="146"/>
        <end position="158"/>
    </location>
</feature>
<feature type="compositionally biased region" description="Polar residues" evidence="1">
    <location>
        <begin position="175"/>
        <end position="185"/>
    </location>
</feature>
<sequence>MRIPGEPTRDHIGRHQYRELVKQRQDQHLNPPVTEGHFAPSHSHSPPPKSILKSPHVQPVSGLPPTNNPLSISRSDVNSEDESEEEFTDALQDLKRRSVGSSIHRTGTATKVSHNPSDERITSASSVPSESQKNGQYPNPAAIPVISTTTASSAVPNSDSEKVTEELQSNSSSSKIAPSATTTQMKSSLRKASSKSSLLQPPQHSGASIRSNSLTSNTSSKKQTTGTSSIADIWCQIDNSQAIRYRDV</sequence>
<keyword evidence="3" id="KW-1185">Reference proteome</keyword>
<reference evidence="2" key="1">
    <citation type="submission" date="2023-04" db="EMBL/GenBank/DDBJ databases">
        <title>Ambrosiozyma monospora NBRC 1965.</title>
        <authorList>
            <person name="Ichikawa N."/>
            <person name="Sato H."/>
            <person name="Tonouchi N."/>
        </authorList>
    </citation>
    <scope>NUCLEOTIDE SEQUENCE</scope>
    <source>
        <strain evidence="2">NBRC 1965</strain>
    </source>
</reference>
<evidence type="ECO:0000256" key="1">
    <source>
        <dbReference type="SAM" id="MobiDB-lite"/>
    </source>
</evidence>
<feature type="compositionally biased region" description="Low complexity" evidence="1">
    <location>
        <begin position="40"/>
        <end position="56"/>
    </location>
</feature>
<feature type="compositionally biased region" description="Acidic residues" evidence="1">
    <location>
        <begin position="78"/>
        <end position="88"/>
    </location>
</feature>
<name>A0A9W6T0W1_AMBMO</name>
<feature type="compositionally biased region" description="Low complexity" evidence="1">
    <location>
        <begin position="211"/>
        <end position="227"/>
    </location>
</feature>
<proteinExistence type="predicted"/>
<accession>A0A9W6T0W1</accession>
<evidence type="ECO:0000313" key="3">
    <source>
        <dbReference type="Proteomes" id="UP001165063"/>
    </source>
</evidence>
<organism evidence="2 3">
    <name type="scientific">Ambrosiozyma monospora</name>
    <name type="common">Yeast</name>
    <name type="synonym">Endomycopsis monosporus</name>
    <dbReference type="NCBI Taxonomy" id="43982"/>
    <lineage>
        <taxon>Eukaryota</taxon>
        <taxon>Fungi</taxon>
        <taxon>Dikarya</taxon>
        <taxon>Ascomycota</taxon>
        <taxon>Saccharomycotina</taxon>
        <taxon>Pichiomycetes</taxon>
        <taxon>Pichiales</taxon>
        <taxon>Pichiaceae</taxon>
        <taxon>Ambrosiozyma</taxon>
    </lineage>
</organism>